<dbReference type="PANTHER" id="PTHR31956">
    <property type="entry name" value="NON-SPECIFIC PHOSPHOLIPASE C4-RELATED"/>
    <property type="match status" value="1"/>
</dbReference>
<dbReference type="CDD" id="cd16014">
    <property type="entry name" value="PLC"/>
    <property type="match status" value="1"/>
</dbReference>
<dbReference type="EC" id="3.1.4.3" evidence="2"/>
<evidence type="ECO:0000256" key="3">
    <source>
        <dbReference type="ARBA" id="ARBA00022801"/>
    </source>
</evidence>
<sequence length="682" mass="73045">MSEIDDIKRRRFLKVTAGAAGGLTAMSMLPPAIRKALATPAATVTGTISDVKHVVIFMQENRSFDHYFGSRPGVRGFNDPVPAPLPSTTLTGNNVWYQPYKSNYILPFHLDTTKTNATCISASSMGFTTDTAINNGGKFNAWNTARSPGLGMGFYNRNDLPFYYALADSFTVCDQYFCSTLTDTNPNRLFLFTGSNGLSVGTSPVLDDTESSSGWTWTTYAERLQSAGVSWKVYQQSDNFDDNALAWFANFKNAAPGSALYDQGMATVSNIVTAFQNDVTNNTLPQVSWVVAPASLSEHPNYQPPDGENLTAQLVAALASNPSVYASTVFILNYDENGGFFDHVPPPCPPSSITGGKSTVSTSGELSTVNESGSTINASPIGLGYRVPAIIVSPWTYGGRVCSQVFDHSSVLQFLEQWTGVTEPNISAWRRAVCGDLTAAFDFSGSNTNWPSLPSTSNYVSQSSTECSTLPAPTVPKTQTMPTAETGIYPACALPYTIDAQGSINTSANQFDIDFINTGTVGVVFQVYAFNRSSSTGPWTYTVGTNASVSDYWNGSVFNGGTYALEVHGPNGFMRHYQGSAKSAAVMPETAISYNPSAGTVTLTMSNAGTSSCSMTVTNGYNASDMRTYTVPAGGSVNDTWNLSSSANWYDLKAIVAGLSNWSRRLCGHMENGLPSTTEPPH</sequence>
<dbReference type="InterPro" id="IPR007312">
    <property type="entry name" value="Phosphoesterase"/>
</dbReference>
<dbReference type="InterPro" id="IPR008475">
    <property type="entry name" value="PLipase_C_C"/>
</dbReference>
<evidence type="ECO:0000256" key="1">
    <source>
        <dbReference type="ARBA" id="ARBA00009717"/>
    </source>
</evidence>
<comment type="caution">
    <text evidence="5">The sequence shown here is derived from an EMBL/GenBank/DDBJ whole genome shotgun (WGS) entry which is preliminary data.</text>
</comment>
<evidence type="ECO:0000313" key="5">
    <source>
        <dbReference type="EMBL" id="GLQ93154.1"/>
    </source>
</evidence>
<evidence type="ECO:0000259" key="4">
    <source>
        <dbReference type="Pfam" id="PF05506"/>
    </source>
</evidence>
<protein>
    <recommendedName>
        <fullName evidence="2">phospholipase C</fullName>
        <ecNumber evidence="2">3.1.4.3</ecNumber>
    </recommendedName>
</protein>
<comment type="similarity">
    <text evidence="1">Belongs to the bacterial phospholipase C family.</text>
</comment>
<evidence type="ECO:0000313" key="6">
    <source>
        <dbReference type="Proteomes" id="UP001156670"/>
    </source>
</evidence>
<accession>A0ABQ5XRZ5</accession>
<gene>
    <name evidence="5" type="primary">plcN2</name>
    <name evidence="5" type="ORF">GCM10007901_21050</name>
</gene>
<dbReference type="Gene3D" id="3.40.720.10">
    <property type="entry name" value="Alkaline Phosphatase, subunit A"/>
    <property type="match status" value="1"/>
</dbReference>
<keyword evidence="6" id="KW-1185">Reference proteome</keyword>
<dbReference type="InterPro" id="IPR017850">
    <property type="entry name" value="Alkaline_phosphatase_core_sf"/>
</dbReference>
<dbReference type="Pfam" id="PF04185">
    <property type="entry name" value="Phosphoesterase"/>
    <property type="match status" value="1"/>
</dbReference>
<dbReference type="InterPro" id="IPR017767">
    <property type="entry name" value="PC-PLC"/>
</dbReference>
<keyword evidence="3" id="KW-0378">Hydrolase</keyword>
<organism evidence="5 6">
    <name type="scientific">Dyella acidisoli</name>
    <dbReference type="NCBI Taxonomy" id="1867834"/>
    <lineage>
        <taxon>Bacteria</taxon>
        <taxon>Pseudomonadati</taxon>
        <taxon>Pseudomonadota</taxon>
        <taxon>Gammaproteobacteria</taxon>
        <taxon>Lysobacterales</taxon>
        <taxon>Rhodanobacteraceae</taxon>
        <taxon>Dyella</taxon>
    </lineage>
</organism>
<dbReference type="PANTHER" id="PTHR31956:SF1">
    <property type="entry name" value="NON-SPECIFIC PHOSPHOLIPASE C1"/>
    <property type="match status" value="1"/>
</dbReference>
<proteinExistence type="inferred from homology"/>
<reference evidence="6" key="1">
    <citation type="journal article" date="2019" name="Int. J. Syst. Evol. Microbiol.">
        <title>The Global Catalogue of Microorganisms (GCM) 10K type strain sequencing project: providing services to taxonomists for standard genome sequencing and annotation.</title>
        <authorList>
            <consortium name="The Broad Institute Genomics Platform"/>
            <consortium name="The Broad Institute Genome Sequencing Center for Infectious Disease"/>
            <person name="Wu L."/>
            <person name="Ma J."/>
        </authorList>
    </citation>
    <scope>NUCLEOTIDE SEQUENCE [LARGE SCALE GENOMIC DNA]</scope>
    <source>
        <strain evidence="6">NBRC 111980</strain>
    </source>
</reference>
<feature type="domain" description="Bacterial phospholipase C C-terminal" evidence="4">
    <location>
        <begin position="490"/>
        <end position="579"/>
    </location>
</feature>
<dbReference type="PROSITE" id="PS51318">
    <property type="entry name" value="TAT"/>
    <property type="match status" value="1"/>
</dbReference>
<dbReference type="SUPFAM" id="SSF53649">
    <property type="entry name" value="Alkaline phosphatase-like"/>
    <property type="match status" value="1"/>
</dbReference>
<dbReference type="Pfam" id="PF05506">
    <property type="entry name" value="PLipase_C_C"/>
    <property type="match status" value="2"/>
</dbReference>
<dbReference type="Proteomes" id="UP001156670">
    <property type="component" value="Unassembled WGS sequence"/>
</dbReference>
<evidence type="ECO:0000256" key="2">
    <source>
        <dbReference type="ARBA" id="ARBA00012018"/>
    </source>
</evidence>
<dbReference type="EMBL" id="BSOB01000017">
    <property type="protein sequence ID" value="GLQ93154.1"/>
    <property type="molecule type" value="Genomic_DNA"/>
</dbReference>
<feature type="domain" description="Bacterial phospholipase C C-terminal" evidence="4">
    <location>
        <begin position="588"/>
        <end position="669"/>
    </location>
</feature>
<name>A0ABQ5XRZ5_9GAMM</name>
<dbReference type="InterPro" id="IPR006311">
    <property type="entry name" value="TAT_signal"/>
</dbReference>
<dbReference type="RefSeq" id="WP_284320873.1">
    <property type="nucleotide sequence ID" value="NZ_BSOB01000017.1"/>
</dbReference>
<dbReference type="NCBIfam" id="TIGR03396">
    <property type="entry name" value="PC_PLC"/>
    <property type="match status" value="1"/>
</dbReference>